<dbReference type="GO" id="GO:0007052">
    <property type="term" value="P:mitotic spindle organization"/>
    <property type="evidence" value="ECO:0007669"/>
    <property type="project" value="TreeGrafter"/>
</dbReference>
<evidence type="ECO:0000256" key="3">
    <source>
        <dbReference type="ARBA" id="ARBA00022454"/>
    </source>
</evidence>
<dbReference type="STRING" id="46731.A0A3M6TB74"/>
<dbReference type="PANTHER" id="PTHR48122:SF1">
    <property type="entry name" value="CENTROMERE PROTEIN H"/>
    <property type="match status" value="1"/>
</dbReference>
<dbReference type="GO" id="GO:0005634">
    <property type="term" value="C:nucleus"/>
    <property type="evidence" value="ECO:0007669"/>
    <property type="project" value="UniProtKB-SubCell"/>
</dbReference>
<keyword evidence="3" id="KW-0158">Chromosome</keyword>
<proteinExistence type="inferred from homology"/>
<dbReference type="GO" id="GO:0043515">
    <property type="term" value="F:kinetochore binding"/>
    <property type="evidence" value="ECO:0007669"/>
    <property type="project" value="TreeGrafter"/>
</dbReference>
<feature type="region of interest" description="Disordered" evidence="8">
    <location>
        <begin position="1"/>
        <end position="52"/>
    </location>
</feature>
<keyword evidence="5" id="KW-0539">Nucleus</keyword>
<comment type="similarity">
    <text evidence="7">Belongs to the CENP-H/MCM16 family.</text>
</comment>
<evidence type="ECO:0000256" key="4">
    <source>
        <dbReference type="ARBA" id="ARBA00022838"/>
    </source>
</evidence>
<gene>
    <name evidence="10" type="ORF">pdam_00020754</name>
</gene>
<keyword evidence="6" id="KW-0137">Centromere</keyword>
<evidence type="ECO:0000256" key="6">
    <source>
        <dbReference type="ARBA" id="ARBA00023328"/>
    </source>
</evidence>
<sequence>MAANLDESLEDNIDQLPETANPVPPRSFTVENENLTNEEEQLSEIEEHEDEERNPLLELKKCKEWLQQQKINHEAELLVRRLQQCEDQQPSTSVSSQSDLYERISKLQDQLYSLSTARSYKKLLLDRLLCGDRLIKKLFPDVVTDSPTEEQTEEMRAFVKLCEKQNKLSTEILVEHETLSEAQTLLDKLKRQSYEIKKENRGLMKHLQKLTDDKENASSDPSDSRVIQKLKQQIGLTVEKIDILRSVFQGIVVGSGIDWAVDEEMRRLVLSLGELLEFAT</sequence>
<evidence type="ECO:0000313" key="11">
    <source>
        <dbReference type="Proteomes" id="UP000275408"/>
    </source>
</evidence>
<dbReference type="InterPro" id="IPR008426">
    <property type="entry name" value="CENP-H_C"/>
</dbReference>
<dbReference type="GO" id="GO:0051382">
    <property type="term" value="P:kinetochore assembly"/>
    <property type="evidence" value="ECO:0007669"/>
    <property type="project" value="InterPro"/>
</dbReference>
<feature type="domain" description="Centromere protein H C-terminal" evidence="9">
    <location>
        <begin position="67"/>
        <end position="272"/>
    </location>
</feature>
<evidence type="ECO:0000259" key="9">
    <source>
        <dbReference type="Pfam" id="PF05837"/>
    </source>
</evidence>
<dbReference type="EMBL" id="RCHS01003994">
    <property type="protein sequence ID" value="RMX38514.1"/>
    <property type="molecule type" value="Genomic_DNA"/>
</dbReference>
<feature type="compositionally biased region" description="Acidic residues" evidence="8">
    <location>
        <begin position="36"/>
        <end position="50"/>
    </location>
</feature>
<dbReference type="AlphaFoldDB" id="A0A3M6TB74"/>
<evidence type="ECO:0000256" key="1">
    <source>
        <dbReference type="ARBA" id="ARBA00004123"/>
    </source>
</evidence>
<dbReference type="GO" id="GO:0007059">
    <property type="term" value="P:chromosome segregation"/>
    <property type="evidence" value="ECO:0007669"/>
    <property type="project" value="TreeGrafter"/>
</dbReference>
<comment type="caution">
    <text evidence="10">The sequence shown here is derived from an EMBL/GenBank/DDBJ whole genome shotgun (WGS) entry which is preliminary data.</text>
</comment>
<dbReference type="InterPro" id="IPR040034">
    <property type="entry name" value="CENP-H"/>
</dbReference>
<evidence type="ECO:0000256" key="5">
    <source>
        <dbReference type="ARBA" id="ARBA00023242"/>
    </source>
</evidence>
<reference evidence="10 11" key="1">
    <citation type="journal article" date="2018" name="Sci. Rep.">
        <title>Comparative analysis of the Pocillopora damicornis genome highlights role of immune system in coral evolution.</title>
        <authorList>
            <person name="Cunning R."/>
            <person name="Bay R.A."/>
            <person name="Gillette P."/>
            <person name="Baker A.C."/>
            <person name="Traylor-Knowles N."/>
        </authorList>
    </citation>
    <scope>NUCLEOTIDE SEQUENCE [LARGE SCALE GENOMIC DNA]</scope>
    <source>
        <strain evidence="10">RSMAS</strain>
        <tissue evidence="10">Whole animal</tissue>
    </source>
</reference>
<evidence type="ECO:0000256" key="8">
    <source>
        <dbReference type="SAM" id="MobiDB-lite"/>
    </source>
</evidence>
<dbReference type="OMA" id="SWAKKLC"/>
<name>A0A3M6TB74_POCDA</name>
<evidence type="ECO:0000313" key="10">
    <source>
        <dbReference type="EMBL" id="RMX38514.1"/>
    </source>
</evidence>
<accession>A0A3M6TB74</accession>
<dbReference type="OrthoDB" id="2274804at2759"/>
<protein>
    <recommendedName>
        <fullName evidence="9">Centromere protein H C-terminal domain-containing protein</fullName>
    </recommendedName>
</protein>
<dbReference type="Proteomes" id="UP000275408">
    <property type="component" value="Unassembled WGS sequence"/>
</dbReference>
<dbReference type="GO" id="GO:0000776">
    <property type="term" value="C:kinetochore"/>
    <property type="evidence" value="ECO:0007669"/>
    <property type="project" value="UniProtKB-KW"/>
</dbReference>
<keyword evidence="11" id="KW-1185">Reference proteome</keyword>
<evidence type="ECO:0000256" key="2">
    <source>
        <dbReference type="ARBA" id="ARBA00004629"/>
    </source>
</evidence>
<dbReference type="Pfam" id="PF05837">
    <property type="entry name" value="CENP-H"/>
    <property type="match status" value="1"/>
</dbReference>
<keyword evidence="4" id="KW-0995">Kinetochore</keyword>
<comment type="subcellular location">
    <subcellularLocation>
        <location evidence="2">Chromosome</location>
        <location evidence="2">Centromere</location>
        <location evidence="2">Kinetochore</location>
    </subcellularLocation>
    <subcellularLocation>
        <location evidence="1">Nucleus</location>
    </subcellularLocation>
</comment>
<evidence type="ECO:0000256" key="7">
    <source>
        <dbReference type="ARBA" id="ARBA00025735"/>
    </source>
</evidence>
<organism evidence="10 11">
    <name type="scientific">Pocillopora damicornis</name>
    <name type="common">Cauliflower coral</name>
    <name type="synonym">Millepora damicornis</name>
    <dbReference type="NCBI Taxonomy" id="46731"/>
    <lineage>
        <taxon>Eukaryota</taxon>
        <taxon>Metazoa</taxon>
        <taxon>Cnidaria</taxon>
        <taxon>Anthozoa</taxon>
        <taxon>Hexacorallia</taxon>
        <taxon>Scleractinia</taxon>
        <taxon>Astrocoeniina</taxon>
        <taxon>Pocilloporidae</taxon>
        <taxon>Pocillopora</taxon>
    </lineage>
</organism>
<dbReference type="PANTHER" id="PTHR48122">
    <property type="entry name" value="CENTROMERE PROTEIN H"/>
    <property type="match status" value="1"/>
</dbReference>